<comment type="caution">
    <text evidence="3">The sequence shown here is derived from an EMBL/GenBank/DDBJ whole genome shotgun (WGS) entry which is preliminary data.</text>
</comment>
<reference evidence="3" key="1">
    <citation type="submission" date="2020-05" db="EMBL/GenBank/DDBJ databases">
        <title>Genomic insights into acetone-butanol-ethanol (ABE) fermentation by sequencing solventogenic clostridia strains.</title>
        <authorList>
            <person name="Brown S."/>
        </authorList>
    </citation>
    <scope>NUCLEOTIDE SEQUENCE</scope>
    <source>
        <strain evidence="3">DJ126</strain>
    </source>
</reference>
<dbReference type="PROSITE" id="PS50943">
    <property type="entry name" value="HTH_CROC1"/>
    <property type="match status" value="1"/>
</dbReference>
<dbReference type="SMART" id="SM00530">
    <property type="entry name" value="HTH_XRE"/>
    <property type="match status" value="1"/>
</dbReference>
<evidence type="ECO:0000313" key="4">
    <source>
        <dbReference type="Proteomes" id="UP000821656"/>
    </source>
</evidence>
<evidence type="ECO:0000256" key="1">
    <source>
        <dbReference type="ARBA" id="ARBA00023125"/>
    </source>
</evidence>
<organism evidence="3 4">
    <name type="scientific">Clostridium beijerinckii</name>
    <name type="common">Clostridium MP</name>
    <dbReference type="NCBI Taxonomy" id="1520"/>
    <lineage>
        <taxon>Bacteria</taxon>
        <taxon>Bacillati</taxon>
        <taxon>Bacillota</taxon>
        <taxon>Clostridia</taxon>
        <taxon>Eubacteriales</taxon>
        <taxon>Clostridiaceae</taxon>
        <taxon>Clostridium</taxon>
    </lineage>
</organism>
<dbReference type="GO" id="GO:0003677">
    <property type="term" value="F:DNA binding"/>
    <property type="evidence" value="ECO:0007669"/>
    <property type="project" value="UniProtKB-KW"/>
</dbReference>
<feature type="domain" description="HTH cro/C1-type" evidence="2">
    <location>
        <begin position="7"/>
        <end position="61"/>
    </location>
</feature>
<sequence length="152" mass="17931">MSISDNIKKYRKEKKLTQKQLADMIDKKEITIRRYEKGDIIPHIPVIEDIARALDCQYTDIAISDEDWKRFIDMDNKEEMVEAINNISYMKGMHITPNYIQTYPGDKTFDSITIEYREKTFKLTDGEYYKLADKIIESVIMNVLAAKAEKEY</sequence>
<dbReference type="Proteomes" id="UP000821656">
    <property type="component" value="Unassembled WGS sequence"/>
</dbReference>
<dbReference type="RefSeq" id="WP_077305729.1">
    <property type="nucleotide sequence ID" value="NZ_CP016090.1"/>
</dbReference>
<dbReference type="EMBL" id="JABSXK010000001">
    <property type="protein sequence ID" value="NRV07473.1"/>
    <property type="molecule type" value="Genomic_DNA"/>
</dbReference>
<evidence type="ECO:0000259" key="2">
    <source>
        <dbReference type="PROSITE" id="PS50943"/>
    </source>
</evidence>
<dbReference type="AlphaFoldDB" id="A0A9Q5CJQ7"/>
<keyword evidence="1" id="KW-0238">DNA-binding</keyword>
<dbReference type="PANTHER" id="PTHR46558:SF11">
    <property type="entry name" value="HTH-TYPE TRANSCRIPTIONAL REGULATOR XRE"/>
    <property type="match status" value="1"/>
</dbReference>
<gene>
    <name evidence="3" type="ORF">DFH45_000436</name>
</gene>
<dbReference type="SUPFAM" id="SSF47413">
    <property type="entry name" value="lambda repressor-like DNA-binding domains"/>
    <property type="match status" value="1"/>
</dbReference>
<dbReference type="InterPro" id="IPR001387">
    <property type="entry name" value="Cro/C1-type_HTH"/>
</dbReference>
<accession>A0A9Q5CJQ7</accession>
<dbReference type="CDD" id="cd00093">
    <property type="entry name" value="HTH_XRE"/>
    <property type="match status" value="1"/>
</dbReference>
<dbReference type="PANTHER" id="PTHR46558">
    <property type="entry name" value="TRACRIPTIONAL REGULATORY PROTEIN-RELATED-RELATED"/>
    <property type="match status" value="1"/>
</dbReference>
<dbReference type="InterPro" id="IPR010982">
    <property type="entry name" value="Lambda_DNA-bd_dom_sf"/>
</dbReference>
<dbReference type="Pfam" id="PF01381">
    <property type="entry name" value="HTH_3"/>
    <property type="match status" value="1"/>
</dbReference>
<name>A0A9Q5CJQ7_CLOBE</name>
<protein>
    <submittedName>
        <fullName evidence="3">Transcriptional regulator with XRE-family HTH domain</fullName>
    </submittedName>
</protein>
<evidence type="ECO:0000313" key="3">
    <source>
        <dbReference type="EMBL" id="NRV07473.1"/>
    </source>
</evidence>
<proteinExistence type="predicted"/>
<dbReference type="Gene3D" id="1.10.260.40">
    <property type="entry name" value="lambda repressor-like DNA-binding domains"/>
    <property type="match status" value="1"/>
</dbReference>